<dbReference type="EMBL" id="JABAGD010000036">
    <property type="protein sequence ID" value="NMF06571.1"/>
    <property type="molecule type" value="Genomic_DNA"/>
</dbReference>
<reference evidence="1 2" key="1">
    <citation type="submission" date="2020-04" db="EMBL/GenBank/DDBJ databases">
        <authorList>
            <person name="Hitch T.C.A."/>
            <person name="Wylensek D."/>
            <person name="Clavel T."/>
        </authorList>
    </citation>
    <scope>NUCLEOTIDE SEQUENCE [LARGE SCALE GENOMIC DNA]</scope>
    <source>
        <strain evidence="1 2">WB01_NA02</strain>
    </source>
</reference>
<evidence type="ECO:0000313" key="2">
    <source>
        <dbReference type="Proteomes" id="UP000587880"/>
    </source>
</evidence>
<dbReference type="AlphaFoldDB" id="A0A7X9XR24"/>
<dbReference type="RefSeq" id="WP_168982669.1">
    <property type="nucleotide sequence ID" value="NZ_JABAGD010000036.1"/>
</dbReference>
<comment type="caution">
    <text evidence="1">The sequence shown here is derived from an EMBL/GenBank/DDBJ whole genome shotgun (WGS) entry which is preliminary data.</text>
</comment>
<name>A0A7X9XR24_CLOBE</name>
<proteinExistence type="predicted"/>
<sequence length="82" mass="9111">MRINTMALVTKVEAKKTKDNSDYILLSILDLSSGDNFQITSKELEHMKLSPMTKYNVTLNLSSSKYGLKLDLEEVGEGLGSI</sequence>
<organism evidence="1 2">
    <name type="scientific">Clostridium beijerinckii</name>
    <name type="common">Clostridium MP</name>
    <dbReference type="NCBI Taxonomy" id="1520"/>
    <lineage>
        <taxon>Bacteria</taxon>
        <taxon>Bacillati</taxon>
        <taxon>Bacillota</taxon>
        <taxon>Clostridia</taxon>
        <taxon>Eubacteriales</taxon>
        <taxon>Clostridiaceae</taxon>
        <taxon>Clostridium</taxon>
    </lineage>
</organism>
<accession>A0A7X9XR24</accession>
<evidence type="ECO:0000313" key="1">
    <source>
        <dbReference type="EMBL" id="NMF06571.1"/>
    </source>
</evidence>
<dbReference type="Proteomes" id="UP000587880">
    <property type="component" value="Unassembled WGS sequence"/>
</dbReference>
<protein>
    <submittedName>
        <fullName evidence="1">Uncharacterized protein</fullName>
    </submittedName>
</protein>
<gene>
    <name evidence="1" type="ORF">HF849_17790</name>
</gene>